<keyword evidence="1" id="KW-0418">Kinase</keyword>
<keyword evidence="2" id="KW-1185">Reference proteome</keyword>
<accession>A3PCP5</accession>
<dbReference type="InterPro" id="IPR027417">
    <property type="entry name" value="P-loop_NTPase"/>
</dbReference>
<protein>
    <submittedName>
        <fullName evidence="1">Predicted kinase</fullName>
    </submittedName>
</protein>
<dbReference type="GO" id="GO:0016301">
    <property type="term" value="F:kinase activity"/>
    <property type="evidence" value="ECO:0007669"/>
    <property type="project" value="UniProtKB-KW"/>
</dbReference>
<dbReference type="KEGG" id="pmg:P9301_08971"/>
<dbReference type="Proteomes" id="UP000001430">
    <property type="component" value="Chromosome"/>
</dbReference>
<dbReference type="STRING" id="167546.P9301_08971"/>
<dbReference type="Gene3D" id="3.40.50.300">
    <property type="entry name" value="P-loop containing nucleotide triphosphate hydrolases"/>
    <property type="match status" value="1"/>
</dbReference>
<name>A3PCP5_PROM0</name>
<evidence type="ECO:0000313" key="1">
    <source>
        <dbReference type="EMBL" id="ABO17520.1"/>
    </source>
</evidence>
<dbReference type="HOGENOM" id="CLU_056986_2_0_3"/>
<sequence length="315" mass="36857">MMKDLDINFPLDKFEKLIIDIGWESLDDWFNFWNNKRNILSIDQYWNNKVNDDWIWGLALPLLSQAYKFQNNFSDRKIIGISALPGTGKTTLGKWLETISLKLNFKIAVISIDDFYLPSNEMKLAIKNNPWNVARGFPGSHSVNLMHEKLLNWKMNGELNVPVFDKSLRNGLGDRSHWRLENPDLLILEGWFLGVKPFSDDITDQLINTKNLSLHESSYILKIQNNLNEYSDIWTLIDNIWHLKPLKIEYMNTWKTNQEKEMFLQKGNALKDEKLSNFLRMLNVSIPHKSFDVIKSYALLLIDQERNLVEAGLNL</sequence>
<evidence type="ECO:0000313" key="2">
    <source>
        <dbReference type="Proteomes" id="UP000001430"/>
    </source>
</evidence>
<organism evidence="1 2">
    <name type="scientific">Prochlorococcus marinus (strain MIT 9301)</name>
    <dbReference type="NCBI Taxonomy" id="167546"/>
    <lineage>
        <taxon>Bacteria</taxon>
        <taxon>Bacillati</taxon>
        <taxon>Cyanobacteriota</taxon>
        <taxon>Cyanophyceae</taxon>
        <taxon>Synechococcales</taxon>
        <taxon>Prochlorococcaceae</taxon>
        <taxon>Prochlorococcus</taxon>
    </lineage>
</organism>
<dbReference type="eggNOG" id="COG4240">
    <property type="taxonomic scope" value="Bacteria"/>
</dbReference>
<dbReference type="AlphaFoldDB" id="A3PCP5"/>
<keyword evidence="1" id="KW-0808">Transferase</keyword>
<dbReference type="SUPFAM" id="SSF52540">
    <property type="entry name" value="P-loop containing nucleoside triphosphate hydrolases"/>
    <property type="match status" value="1"/>
</dbReference>
<dbReference type="EMBL" id="CP000576">
    <property type="protein sequence ID" value="ABO17520.1"/>
    <property type="molecule type" value="Genomic_DNA"/>
</dbReference>
<proteinExistence type="predicted"/>
<reference evidence="1 2" key="1">
    <citation type="journal article" date="2007" name="PLoS Genet.">
        <title>Patterns and implications of gene gain and loss in the evolution of Prochlorococcus.</title>
        <authorList>
            <person name="Kettler G.C."/>
            <person name="Martiny A.C."/>
            <person name="Huang K."/>
            <person name="Zucker J."/>
            <person name="Coleman M.L."/>
            <person name="Rodrigue S."/>
            <person name="Chen F."/>
            <person name="Lapidus A."/>
            <person name="Ferriera S."/>
            <person name="Johnson J."/>
            <person name="Steglich C."/>
            <person name="Church G.M."/>
            <person name="Richardson P."/>
            <person name="Chisholm S.W."/>
        </authorList>
    </citation>
    <scope>NUCLEOTIDE SEQUENCE [LARGE SCALE GENOMIC DNA]</scope>
    <source>
        <strain evidence="1 2">MIT 9301</strain>
    </source>
</reference>
<gene>
    <name evidence="1" type="ordered locus">P9301_08971</name>
</gene>